<keyword evidence="4" id="KW-0410">Iron transport</keyword>
<dbReference type="Pfam" id="PF01497">
    <property type="entry name" value="Peripla_BP_2"/>
    <property type="match status" value="1"/>
</dbReference>
<evidence type="ECO:0000256" key="3">
    <source>
        <dbReference type="ARBA" id="ARBA00022448"/>
    </source>
</evidence>
<keyword evidence="4" id="KW-0408">Iron</keyword>
<evidence type="ECO:0000256" key="5">
    <source>
        <dbReference type="ARBA" id="ARBA00022729"/>
    </source>
</evidence>
<dbReference type="InterPro" id="IPR051313">
    <property type="entry name" value="Bact_iron-sidero_bind"/>
</dbReference>
<proteinExistence type="inferred from homology"/>
<evidence type="ECO:0000256" key="6">
    <source>
        <dbReference type="SAM" id="SignalP"/>
    </source>
</evidence>
<keyword evidence="4" id="KW-0406">Ion transport</keyword>
<evidence type="ECO:0000313" key="9">
    <source>
        <dbReference type="Proteomes" id="UP000607796"/>
    </source>
</evidence>
<name>A0ABR9X521_9RHOB</name>
<dbReference type="EMBL" id="JADFFK010000013">
    <property type="protein sequence ID" value="MBE9638698.1"/>
    <property type="molecule type" value="Genomic_DNA"/>
</dbReference>
<comment type="subcellular location">
    <subcellularLocation>
        <location evidence="1">Cell envelope</location>
    </subcellularLocation>
</comment>
<evidence type="ECO:0000256" key="2">
    <source>
        <dbReference type="ARBA" id="ARBA00008814"/>
    </source>
</evidence>
<dbReference type="PROSITE" id="PS50983">
    <property type="entry name" value="FE_B12_PBP"/>
    <property type="match status" value="1"/>
</dbReference>
<protein>
    <submittedName>
        <fullName evidence="8">ABC transporter substrate-binding protein</fullName>
    </submittedName>
</protein>
<keyword evidence="3" id="KW-0813">Transport</keyword>
<feature type="signal peptide" evidence="6">
    <location>
        <begin position="1"/>
        <end position="18"/>
    </location>
</feature>
<keyword evidence="9" id="KW-1185">Reference proteome</keyword>
<dbReference type="Gene3D" id="3.40.50.1980">
    <property type="entry name" value="Nitrogenase molybdenum iron protein domain"/>
    <property type="match status" value="2"/>
</dbReference>
<dbReference type="Proteomes" id="UP000607796">
    <property type="component" value="Unassembled WGS sequence"/>
</dbReference>
<comment type="similarity">
    <text evidence="2">Belongs to the bacterial solute-binding protein 8 family.</text>
</comment>
<keyword evidence="5 6" id="KW-0732">Signal</keyword>
<feature type="chain" id="PRO_5045282921" evidence="6">
    <location>
        <begin position="19"/>
        <end position="318"/>
    </location>
</feature>
<dbReference type="SUPFAM" id="SSF53807">
    <property type="entry name" value="Helical backbone' metal receptor"/>
    <property type="match status" value="1"/>
</dbReference>
<comment type="caution">
    <text evidence="8">The sequence shown here is derived from an EMBL/GenBank/DDBJ whole genome shotgun (WGS) entry which is preliminary data.</text>
</comment>
<dbReference type="PANTHER" id="PTHR30532">
    <property type="entry name" value="IRON III DICITRATE-BINDING PERIPLASMIC PROTEIN"/>
    <property type="match status" value="1"/>
</dbReference>
<reference evidence="8 9" key="1">
    <citation type="journal article" date="2021" name="Int. J. Syst. Evol. Microbiol.">
        <title>Salipiger mangrovisoli sp. nov., isolated from mangrove soil and the proposal for the reclassification of Paraphaeobacter pallidus as Salipiger pallidus comb. nov.</title>
        <authorList>
            <person name="Du J."/>
            <person name="Liu Y."/>
            <person name="Pei T."/>
            <person name="Deng M.R."/>
            <person name="Zhu H."/>
        </authorList>
    </citation>
    <scope>NUCLEOTIDE SEQUENCE [LARGE SCALE GENOMIC DNA]</scope>
    <source>
        <strain evidence="8 9">6D45A</strain>
    </source>
</reference>
<accession>A0ABR9X521</accession>
<gene>
    <name evidence="8" type="ORF">IQ782_17715</name>
</gene>
<evidence type="ECO:0000256" key="4">
    <source>
        <dbReference type="ARBA" id="ARBA00022496"/>
    </source>
</evidence>
<dbReference type="RefSeq" id="WP_194135995.1">
    <property type="nucleotide sequence ID" value="NZ_JADFFK010000013.1"/>
</dbReference>
<evidence type="ECO:0000259" key="7">
    <source>
        <dbReference type="PROSITE" id="PS50983"/>
    </source>
</evidence>
<evidence type="ECO:0000313" key="8">
    <source>
        <dbReference type="EMBL" id="MBE9638698.1"/>
    </source>
</evidence>
<evidence type="ECO:0000256" key="1">
    <source>
        <dbReference type="ARBA" id="ARBA00004196"/>
    </source>
</evidence>
<sequence>MKHILLTALLLAVPCAHAGERVLTDNAGRTVTLPETPRRIVVTHDPLLGVPILDIGGRLVGSFGRTDAGTAQSAVDFIDSVLGPEAVPERPRGVGPAGQMDFEKLRALEPDLIIGSEYNAGIVAQLAQIAPTYLQNTGTGRVHGFGTQERLASVLGLEDAYAARLAAYRARVGETRAALPVPPEGKSYLVVIAHDELRLVGEMSGMIQALEDLGYTRAEVAGLGEGNGLGSNFAVPLSAEVFLRLDPDVLVLMNSYTGSDRDEASIRAKLGRIAPGWERFLRPAKEGRVIFADSAKVSTPSIASAEHGLVAVRDWAGR</sequence>
<feature type="domain" description="Fe/B12 periplasmic-binding" evidence="7">
    <location>
        <begin position="38"/>
        <end position="318"/>
    </location>
</feature>
<organism evidence="8 9">
    <name type="scientific">Salipiger mangrovisoli</name>
    <dbReference type="NCBI Taxonomy" id="2865933"/>
    <lineage>
        <taxon>Bacteria</taxon>
        <taxon>Pseudomonadati</taxon>
        <taxon>Pseudomonadota</taxon>
        <taxon>Alphaproteobacteria</taxon>
        <taxon>Rhodobacterales</taxon>
        <taxon>Roseobacteraceae</taxon>
        <taxon>Salipiger</taxon>
    </lineage>
</organism>
<dbReference type="PANTHER" id="PTHR30532:SF1">
    <property type="entry name" value="IRON(3+)-HYDROXAMATE-BINDING PROTEIN FHUD"/>
    <property type="match status" value="1"/>
</dbReference>
<dbReference type="InterPro" id="IPR002491">
    <property type="entry name" value="ABC_transptr_periplasmic_BD"/>
</dbReference>